<comment type="caution">
    <text evidence="2">The sequence shown here is derived from an EMBL/GenBank/DDBJ whole genome shotgun (WGS) entry which is preliminary data.</text>
</comment>
<dbReference type="RefSeq" id="WP_378248845.1">
    <property type="nucleotide sequence ID" value="NZ_JBHSKF010000009.1"/>
</dbReference>
<dbReference type="SUPFAM" id="SSF52540">
    <property type="entry name" value="P-loop containing nucleoside triphosphate hydrolases"/>
    <property type="match status" value="1"/>
</dbReference>
<evidence type="ECO:0000313" key="3">
    <source>
        <dbReference type="Proteomes" id="UP001596157"/>
    </source>
</evidence>
<dbReference type="GO" id="GO:0005524">
    <property type="term" value="F:ATP binding"/>
    <property type="evidence" value="ECO:0007669"/>
    <property type="project" value="UniProtKB-KW"/>
</dbReference>
<keyword evidence="2" id="KW-0547">Nucleotide-binding</keyword>
<protein>
    <submittedName>
        <fullName evidence="2">ATP-binding protein</fullName>
    </submittedName>
</protein>
<sequence>MPGHILTGTPGAGKTSVLRLLETEGHPVVEEAATDVIGLHHALGAEDPWRVPSFIDDIVRLQRLRRAAAPADALHDRSPVCTLALSRYLGFPPSALLTEEVDRVLAAGLYSPTAFLVRNQGFIHNTAARRISFADSLEFERLHEQTYRDLGFHLVEVPAGALRERAAVIRRTVGPRR</sequence>
<dbReference type="Proteomes" id="UP001596157">
    <property type="component" value="Unassembled WGS sequence"/>
</dbReference>
<gene>
    <name evidence="2" type="ORF">ACFPM7_18245</name>
</gene>
<organism evidence="2 3">
    <name type="scientific">Actinokineospora guangxiensis</name>
    <dbReference type="NCBI Taxonomy" id="1490288"/>
    <lineage>
        <taxon>Bacteria</taxon>
        <taxon>Bacillati</taxon>
        <taxon>Actinomycetota</taxon>
        <taxon>Actinomycetes</taxon>
        <taxon>Pseudonocardiales</taxon>
        <taxon>Pseudonocardiaceae</taxon>
        <taxon>Actinokineospora</taxon>
    </lineage>
</organism>
<proteinExistence type="predicted"/>
<dbReference type="Gene3D" id="3.40.50.300">
    <property type="entry name" value="P-loop containing nucleotide triphosphate hydrolases"/>
    <property type="match status" value="1"/>
</dbReference>
<dbReference type="InterPro" id="IPR038727">
    <property type="entry name" value="NadR/Ttd14_AAA_dom"/>
</dbReference>
<feature type="domain" description="NadR/Ttd14 AAA" evidence="1">
    <location>
        <begin position="5"/>
        <end position="165"/>
    </location>
</feature>
<name>A0ABW0ENK0_9PSEU</name>
<dbReference type="InterPro" id="IPR027417">
    <property type="entry name" value="P-loop_NTPase"/>
</dbReference>
<dbReference type="Pfam" id="PF13521">
    <property type="entry name" value="AAA_28"/>
    <property type="match status" value="1"/>
</dbReference>
<evidence type="ECO:0000313" key="2">
    <source>
        <dbReference type="EMBL" id="MFC5288998.1"/>
    </source>
</evidence>
<dbReference type="EMBL" id="JBHSKF010000009">
    <property type="protein sequence ID" value="MFC5288998.1"/>
    <property type="molecule type" value="Genomic_DNA"/>
</dbReference>
<keyword evidence="2" id="KW-0067">ATP-binding</keyword>
<evidence type="ECO:0000259" key="1">
    <source>
        <dbReference type="Pfam" id="PF13521"/>
    </source>
</evidence>
<accession>A0ABW0ENK0</accession>
<reference evidence="3" key="1">
    <citation type="journal article" date="2019" name="Int. J. Syst. Evol. Microbiol.">
        <title>The Global Catalogue of Microorganisms (GCM) 10K type strain sequencing project: providing services to taxonomists for standard genome sequencing and annotation.</title>
        <authorList>
            <consortium name="The Broad Institute Genomics Platform"/>
            <consortium name="The Broad Institute Genome Sequencing Center for Infectious Disease"/>
            <person name="Wu L."/>
            <person name="Ma J."/>
        </authorList>
    </citation>
    <scope>NUCLEOTIDE SEQUENCE [LARGE SCALE GENOMIC DNA]</scope>
    <source>
        <strain evidence="3">CCUG 59778</strain>
    </source>
</reference>
<keyword evidence="3" id="KW-1185">Reference proteome</keyword>